<evidence type="ECO:0000313" key="4">
    <source>
        <dbReference type="Proteomes" id="UP000027190"/>
    </source>
</evidence>
<evidence type="ECO:0000256" key="1">
    <source>
        <dbReference type="SAM" id="SignalP"/>
    </source>
</evidence>
<evidence type="ECO:0000259" key="2">
    <source>
        <dbReference type="Pfam" id="PF00144"/>
    </source>
</evidence>
<keyword evidence="1" id="KW-0732">Signal</keyword>
<name>A0A062U6V6_9PROT</name>
<dbReference type="InterPro" id="IPR001466">
    <property type="entry name" value="Beta-lactam-related"/>
</dbReference>
<dbReference type="Pfam" id="PF00144">
    <property type="entry name" value="Beta-lactamase"/>
    <property type="match status" value="1"/>
</dbReference>
<dbReference type="PATRIC" id="fig|1280947.3.peg.3640"/>
<reference evidence="3 4" key="1">
    <citation type="journal article" date="2014" name="Antonie Van Leeuwenhoek">
        <title>Hyphomonas beringensis sp. nov. and Hyphomonas chukchiensis sp. nov., isolated from surface seawater of the Bering Sea and Chukchi Sea.</title>
        <authorList>
            <person name="Li C."/>
            <person name="Lai Q."/>
            <person name="Li G."/>
            <person name="Dong C."/>
            <person name="Wang J."/>
            <person name="Liao Y."/>
            <person name="Shao Z."/>
        </authorList>
    </citation>
    <scope>NUCLEOTIDE SEQUENCE [LARGE SCALE GENOMIC DNA]</scope>
    <source>
        <strain evidence="3 4">BH-BN04-4</strain>
    </source>
</reference>
<keyword evidence="4" id="KW-1185">Reference proteome</keyword>
<sequence length="461" mass="49211">MREPAHYLKSLAASFLLAAAVACAATAPEAAPAPSSLAPAAEAAGAPAPAADKTFDALEASASGKGFTQAGIVALDAAMAAAVDDGAVKGISTLLVKDGHVAHYYEHGIMRAADQAPIKEDTIFRIYSMSKPITGVALMTLYEQGAFSLDDPITKFVPEFADLKVLKGVDADGKMIVEDMDHVPTMRELMSHTAGFGYGLGGDDPVNTAFREQGVLASPDLDTYIPKVAGIPLLFQPGSNWSYSTAVDIQGYIVQKISGKPFGEYLEETIFTPLGMTDTAFFVPEEKRDRFSDVFTHSPETGELVPLDDPRFAYREGAFGMEAGGHGLVSTLADYARFCQMLVDGGELNGTRILKPETVKLMRTNVLPETFHLFSDGNSVNPERAGHGFGLDFGVLVDPAPTGTLMPTGTYYWGGAAGTWFWIDPVNDLFFIGMVQVFPAGSMDNAFRKESGDLVYEALAK</sequence>
<dbReference type="PROSITE" id="PS51257">
    <property type="entry name" value="PROKAR_LIPOPROTEIN"/>
    <property type="match status" value="1"/>
</dbReference>
<protein>
    <recommendedName>
        <fullName evidence="2">Beta-lactamase-related domain-containing protein</fullName>
    </recommendedName>
</protein>
<dbReference type="OrthoDB" id="5377981at2"/>
<dbReference type="InterPro" id="IPR050789">
    <property type="entry name" value="Diverse_Enzym_Activities"/>
</dbReference>
<dbReference type="Proteomes" id="UP000027190">
    <property type="component" value="Unassembled WGS sequence"/>
</dbReference>
<dbReference type="PANTHER" id="PTHR43283:SF3">
    <property type="entry name" value="BETA-LACTAMASE FAMILY PROTEIN (AFU_ORTHOLOGUE AFUA_5G07500)"/>
    <property type="match status" value="1"/>
</dbReference>
<dbReference type="InterPro" id="IPR012338">
    <property type="entry name" value="Beta-lactam/transpept-like"/>
</dbReference>
<gene>
    <name evidence="3" type="ORF">HY30_10920</name>
</gene>
<dbReference type="AlphaFoldDB" id="A0A062U6V6"/>
<dbReference type="STRING" id="1280947.HY30_10920"/>
<dbReference type="EMBL" id="AWFG01000096">
    <property type="protein sequence ID" value="KCZ53478.1"/>
    <property type="molecule type" value="Genomic_DNA"/>
</dbReference>
<organism evidence="3 4">
    <name type="scientific">Hyphomonas chukchiensis</name>
    <dbReference type="NCBI Taxonomy" id="1280947"/>
    <lineage>
        <taxon>Bacteria</taxon>
        <taxon>Pseudomonadati</taxon>
        <taxon>Pseudomonadota</taxon>
        <taxon>Alphaproteobacteria</taxon>
        <taxon>Hyphomonadales</taxon>
        <taxon>Hyphomonadaceae</taxon>
        <taxon>Hyphomonas</taxon>
    </lineage>
</organism>
<dbReference type="RefSeq" id="WP_051615717.1">
    <property type="nucleotide sequence ID" value="NZ_AWFG01000096.1"/>
</dbReference>
<dbReference type="PANTHER" id="PTHR43283">
    <property type="entry name" value="BETA-LACTAMASE-RELATED"/>
    <property type="match status" value="1"/>
</dbReference>
<evidence type="ECO:0000313" key="3">
    <source>
        <dbReference type="EMBL" id="KCZ53478.1"/>
    </source>
</evidence>
<dbReference type="eggNOG" id="COG1680">
    <property type="taxonomic scope" value="Bacteria"/>
</dbReference>
<proteinExistence type="predicted"/>
<comment type="caution">
    <text evidence="3">The sequence shown here is derived from an EMBL/GenBank/DDBJ whole genome shotgun (WGS) entry which is preliminary data.</text>
</comment>
<feature type="domain" description="Beta-lactamase-related" evidence="2">
    <location>
        <begin position="75"/>
        <end position="440"/>
    </location>
</feature>
<dbReference type="Gene3D" id="3.40.710.10">
    <property type="entry name" value="DD-peptidase/beta-lactamase superfamily"/>
    <property type="match status" value="1"/>
</dbReference>
<feature type="signal peptide" evidence="1">
    <location>
        <begin position="1"/>
        <end position="24"/>
    </location>
</feature>
<dbReference type="SUPFAM" id="SSF56601">
    <property type="entry name" value="beta-lactamase/transpeptidase-like"/>
    <property type="match status" value="1"/>
</dbReference>
<feature type="chain" id="PRO_5001618070" description="Beta-lactamase-related domain-containing protein" evidence="1">
    <location>
        <begin position="25"/>
        <end position="461"/>
    </location>
</feature>
<accession>A0A062U6V6</accession>